<evidence type="ECO:0000313" key="3">
    <source>
        <dbReference type="EMBL" id="OSQ53332.1"/>
    </source>
</evidence>
<dbReference type="OrthoDB" id="9807486at2"/>
<accession>A0A1X4NQR8</accession>
<dbReference type="RefSeq" id="WP_085634998.1">
    <property type="nucleotide sequence ID" value="NZ_JFKC01000001.1"/>
</dbReference>
<gene>
    <name evidence="3" type="ORF">MGEO_01945</name>
</gene>
<dbReference type="Proteomes" id="UP000193926">
    <property type="component" value="Unassembled WGS sequence"/>
</dbReference>
<dbReference type="PANTHER" id="PTHR30327:SF1">
    <property type="entry name" value="UPF0301 PROTEIN YQGE"/>
    <property type="match status" value="1"/>
</dbReference>
<dbReference type="GO" id="GO:0005829">
    <property type="term" value="C:cytosol"/>
    <property type="evidence" value="ECO:0007669"/>
    <property type="project" value="TreeGrafter"/>
</dbReference>
<sequence>MTDLTGQMLIAMPGMPDPRFEHSLIYMCAHSDEGAMGLIVNKPSSDVTFENLVQQLSIEEVGDVSGIRVHFGGPVELGRGFVLHSPDFRSEMTTLNVDDGFAMTATLDVLESIARGSGPAKRLIVLGYAGWGPGQLEGEIAANGWLICDASSDLVFDTADGDKWEAALGSLGISPLALSSEGGRA</sequence>
<dbReference type="STRING" id="1123756.MGEO_01945"/>
<evidence type="ECO:0000313" key="4">
    <source>
        <dbReference type="Proteomes" id="UP000193926"/>
    </source>
</evidence>
<dbReference type="EMBL" id="JFKC01000001">
    <property type="protein sequence ID" value="OSQ53332.1"/>
    <property type="molecule type" value="Genomic_DNA"/>
</dbReference>
<evidence type="ECO:0000256" key="2">
    <source>
        <dbReference type="HAMAP-Rule" id="MF_00758"/>
    </source>
</evidence>
<dbReference type="SUPFAM" id="SSF143456">
    <property type="entry name" value="VC0467-like"/>
    <property type="match status" value="1"/>
</dbReference>
<dbReference type="InterPro" id="IPR003774">
    <property type="entry name" value="AlgH-like"/>
</dbReference>
<name>A0A1X4NQR8_9RHOB</name>
<dbReference type="PANTHER" id="PTHR30327">
    <property type="entry name" value="UNCHARACTERIZED PROTEIN YQGE"/>
    <property type="match status" value="1"/>
</dbReference>
<proteinExistence type="inferred from homology"/>
<evidence type="ECO:0000256" key="1">
    <source>
        <dbReference type="ARBA" id="ARBA00009600"/>
    </source>
</evidence>
<dbReference type="Gene3D" id="3.40.1740.10">
    <property type="entry name" value="VC0467-like"/>
    <property type="match status" value="1"/>
</dbReference>
<protein>
    <recommendedName>
        <fullName evidence="2">UPF0301 protein MGEO_01945</fullName>
    </recommendedName>
</protein>
<dbReference type="AlphaFoldDB" id="A0A1X4NQR8"/>
<dbReference type="Pfam" id="PF02622">
    <property type="entry name" value="DUF179"/>
    <property type="match status" value="1"/>
</dbReference>
<dbReference type="HAMAP" id="MF_00758">
    <property type="entry name" value="UPF0301"/>
    <property type="match status" value="1"/>
</dbReference>
<comment type="similarity">
    <text evidence="1 2">Belongs to the UPF0301 (AlgH) family.</text>
</comment>
<comment type="caution">
    <text evidence="3">The sequence shown here is derived from an EMBL/GenBank/DDBJ whole genome shotgun (WGS) entry which is preliminary data.</text>
</comment>
<reference evidence="3 4" key="1">
    <citation type="submission" date="2014-03" db="EMBL/GenBank/DDBJ databases">
        <title>The draft genome sequence of Marivita geojedonensis KCTC 23882.</title>
        <authorList>
            <person name="Lai Q."/>
            <person name="Shao Z."/>
        </authorList>
    </citation>
    <scope>NUCLEOTIDE SEQUENCE [LARGE SCALE GENOMIC DNA]</scope>
    <source>
        <strain evidence="3 4">DPG-138</strain>
    </source>
</reference>
<organism evidence="3 4">
    <name type="scientific">Marivita geojedonensis</name>
    <dbReference type="NCBI Taxonomy" id="1123756"/>
    <lineage>
        <taxon>Bacteria</taxon>
        <taxon>Pseudomonadati</taxon>
        <taxon>Pseudomonadota</taxon>
        <taxon>Alphaproteobacteria</taxon>
        <taxon>Rhodobacterales</taxon>
        <taxon>Roseobacteraceae</taxon>
        <taxon>Marivita</taxon>
    </lineage>
</organism>
<keyword evidence="4" id="KW-1185">Reference proteome</keyword>
<dbReference type="NCBIfam" id="NF001268">
    <property type="entry name" value="PRK00228.1-4"/>
    <property type="match status" value="1"/>
</dbReference>